<keyword evidence="5" id="KW-0143">Chaperone</keyword>
<dbReference type="InterPro" id="IPR043129">
    <property type="entry name" value="ATPase_NBD"/>
</dbReference>
<accession>A0A239P4E7</accession>
<dbReference type="EMBL" id="FZPH01000013">
    <property type="protein sequence ID" value="SNT61945.1"/>
    <property type="molecule type" value="Genomic_DNA"/>
</dbReference>
<keyword evidence="3" id="KW-0067">ATP-binding</keyword>
<keyword evidence="4" id="KW-0346">Stress response</keyword>
<dbReference type="GO" id="GO:0005524">
    <property type="term" value="F:ATP binding"/>
    <property type="evidence" value="ECO:0007669"/>
    <property type="project" value="UniProtKB-KW"/>
</dbReference>
<gene>
    <name evidence="9" type="ORF">SAMN05421812_113245</name>
</gene>
<evidence type="ECO:0000256" key="5">
    <source>
        <dbReference type="ARBA" id="ARBA00023186"/>
    </source>
</evidence>
<dbReference type="Gene3D" id="3.90.640.10">
    <property type="entry name" value="Actin, Chain A, domain 4"/>
    <property type="match status" value="1"/>
</dbReference>
<dbReference type="InterPro" id="IPR015943">
    <property type="entry name" value="WD40/YVTN_repeat-like_dom_sf"/>
</dbReference>
<dbReference type="Pfam" id="PF13360">
    <property type="entry name" value="PQQ_2"/>
    <property type="match status" value="1"/>
</dbReference>
<dbReference type="SUPFAM" id="SSF50998">
    <property type="entry name" value="Quinoprotein alcohol dehydrogenase-like"/>
    <property type="match status" value="1"/>
</dbReference>
<dbReference type="InterPro" id="IPR018181">
    <property type="entry name" value="Heat_shock_70_CS"/>
</dbReference>
<dbReference type="InterPro" id="IPR013126">
    <property type="entry name" value="Hsp_70_fam"/>
</dbReference>
<name>A0A239P4E7_9ACTN</name>
<feature type="region of interest" description="Disordered" evidence="6">
    <location>
        <begin position="434"/>
        <end position="458"/>
    </location>
</feature>
<sequence length="914" mass="95318">MQGHALGVDLGTSNTVAVLRWPDGRTRPLLFDGQPLLPSGVLLDSAGRLHVGRDAQRLAQADPARYEPNPKRHVDAPGVLLGDREIATVDLLAAILAAVAHAAVEAVGHLPPAVLTYPAVWGTQRRQALTEALTRAGWPASTVLAPEPVAAARYFAEVLRRPVPVGSALGVFDFGGGTLDIAVIRNDGPDPSGRVRFSVVAAGGVAELGGLDLDAALVEHLGQVVAATDPAAWARLREPTNAAQWRDRQRFWDDVRGAKEMLSRAAVAPVAVPGVEQAVHLTRDELERLVTPLLRRGVLETAGVIAAARLRPDQLAGLFLVGGSSRVPMVARLLHADLGVAPTVLEQPELPVAEGALAELPALSAAHIPAQPGAPAAASAPVAAGGQAAANGQVGAPGQAAAHGQAAAYGRVGASAPVQAGAAVPAAEDARPISVVPASPAPGSPPPTGGWSPSPTENTRRVSRKLLISASAVALVVVIVAVSVIIAMVKGRGYDKVEFAAFGAVGEPLPMSGSSYYSWTHAMGDRAYYAYQTEQKKLTVVAADAATGKQLWSKDAPDAADSWQGIRAVPGAILAYADATASAQPHKLYVLSPDNGERMWDLDLFDDDETFVVADRLVVVDRKNAKLVGYGLRDGAQKWDRPAPKDEYDAVTTAVYGMQTRKDLTGPADFTGVALDPDRGDDPRLVQIGADSSVRVIDAVSGEVRGEQTAVAAPGDLVTVYDGQLFTTSKNETTEVVAIDLDALDKPRLVYRADDPKRRAIALSPCGDNRICVLEQADFDRKTTELVAVPLGGEGETWKHPAAGVDTILPVGSHVVVQSDESGTPRVVGYDADGKQVLDSAGVAARVNGSSVLIFGRAPTSGVDDYNVVGWLLGEPQPVQLGALADVRASSCTWTTSVIACVGDADLRLSRFAG</sequence>
<dbReference type="PRINTS" id="PR00301">
    <property type="entry name" value="HEATSHOCK70"/>
</dbReference>
<dbReference type="SUPFAM" id="SSF53067">
    <property type="entry name" value="Actin-like ATPase domain"/>
    <property type="match status" value="2"/>
</dbReference>
<dbReference type="PANTHER" id="PTHR42749">
    <property type="entry name" value="CELL SHAPE-DETERMINING PROTEIN MREB"/>
    <property type="match status" value="1"/>
</dbReference>
<evidence type="ECO:0000256" key="7">
    <source>
        <dbReference type="SAM" id="Phobius"/>
    </source>
</evidence>
<proteinExistence type="inferred from homology"/>
<comment type="similarity">
    <text evidence="1">Belongs to the heat shock protein 70 family.</text>
</comment>
<evidence type="ECO:0000256" key="3">
    <source>
        <dbReference type="ARBA" id="ARBA00022840"/>
    </source>
</evidence>
<dbReference type="GO" id="GO:0140662">
    <property type="term" value="F:ATP-dependent protein folding chaperone"/>
    <property type="evidence" value="ECO:0007669"/>
    <property type="project" value="InterPro"/>
</dbReference>
<keyword evidence="10" id="KW-1185">Reference proteome</keyword>
<evidence type="ECO:0000256" key="2">
    <source>
        <dbReference type="ARBA" id="ARBA00022741"/>
    </source>
</evidence>
<evidence type="ECO:0000256" key="1">
    <source>
        <dbReference type="ARBA" id="ARBA00007381"/>
    </source>
</evidence>
<dbReference type="Pfam" id="PF00012">
    <property type="entry name" value="HSP70"/>
    <property type="match status" value="1"/>
</dbReference>
<dbReference type="Gene3D" id="2.130.10.10">
    <property type="entry name" value="YVTN repeat-like/Quinoprotein amine dehydrogenase"/>
    <property type="match status" value="1"/>
</dbReference>
<feature type="transmembrane region" description="Helical" evidence="7">
    <location>
        <begin position="466"/>
        <end position="489"/>
    </location>
</feature>
<keyword evidence="7" id="KW-0812">Transmembrane</keyword>
<feature type="domain" description="Pyrrolo-quinoline quinone repeat" evidence="8">
    <location>
        <begin position="539"/>
        <end position="648"/>
    </location>
</feature>
<dbReference type="InterPro" id="IPR002372">
    <property type="entry name" value="PQQ_rpt_dom"/>
</dbReference>
<dbReference type="Proteomes" id="UP000198362">
    <property type="component" value="Unassembled WGS sequence"/>
</dbReference>
<evidence type="ECO:0000259" key="8">
    <source>
        <dbReference type="Pfam" id="PF13360"/>
    </source>
</evidence>
<reference evidence="9 10" key="1">
    <citation type="submission" date="2017-06" db="EMBL/GenBank/DDBJ databases">
        <authorList>
            <person name="Kim H.J."/>
            <person name="Triplett B.A."/>
        </authorList>
    </citation>
    <scope>NUCLEOTIDE SEQUENCE [LARGE SCALE GENOMIC DNA]</scope>
    <source>
        <strain evidence="9 10">CGMCC 4.5593</strain>
    </source>
</reference>
<evidence type="ECO:0000256" key="4">
    <source>
        <dbReference type="ARBA" id="ARBA00023016"/>
    </source>
</evidence>
<protein>
    <submittedName>
        <fullName evidence="9">PQQ-like domain-containing protein</fullName>
    </submittedName>
</protein>
<evidence type="ECO:0000313" key="9">
    <source>
        <dbReference type="EMBL" id="SNT61945.1"/>
    </source>
</evidence>
<dbReference type="InterPro" id="IPR011047">
    <property type="entry name" value="Quinoprotein_ADH-like_sf"/>
</dbReference>
<dbReference type="AlphaFoldDB" id="A0A239P4E7"/>
<dbReference type="RefSeq" id="WP_179266416.1">
    <property type="nucleotide sequence ID" value="NZ_FZPH01000013.1"/>
</dbReference>
<feature type="compositionally biased region" description="Pro residues" evidence="6">
    <location>
        <begin position="439"/>
        <end position="448"/>
    </location>
</feature>
<organism evidence="9 10">
    <name type="scientific">Asanoa hainanensis</name>
    <dbReference type="NCBI Taxonomy" id="560556"/>
    <lineage>
        <taxon>Bacteria</taxon>
        <taxon>Bacillati</taxon>
        <taxon>Actinomycetota</taxon>
        <taxon>Actinomycetes</taxon>
        <taxon>Micromonosporales</taxon>
        <taxon>Micromonosporaceae</taxon>
        <taxon>Asanoa</taxon>
    </lineage>
</organism>
<dbReference type="Gene3D" id="3.30.420.40">
    <property type="match status" value="2"/>
</dbReference>
<keyword evidence="7" id="KW-0472">Membrane</keyword>
<keyword evidence="2" id="KW-0547">Nucleotide-binding</keyword>
<dbReference type="PANTHER" id="PTHR42749:SF1">
    <property type="entry name" value="CELL SHAPE-DETERMINING PROTEIN MREB"/>
    <property type="match status" value="1"/>
</dbReference>
<evidence type="ECO:0000256" key="6">
    <source>
        <dbReference type="SAM" id="MobiDB-lite"/>
    </source>
</evidence>
<evidence type="ECO:0000313" key="10">
    <source>
        <dbReference type="Proteomes" id="UP000198362"/>
    </source>
</evidence>
<keyword evidence="7" id="KW-1133">Transmembrane helix</keyword>
<dbReference type="PROSITE" id="PS01036">
    <property type="entry name" value="HSP70_3"/>
    <property type="match status" value="1"/>
</dbReference>